<gene>
    <name evidence="8" type="ORF">O4U47_20655</name>
</gene>
<dbReference type="InterPro" id="IPR000577">
    <property type="entry name" value="Carb_kinase_FGGY"/>
</dbReference>
<feature type="domain" description="Carbohydrate kinase FGGY N-terminal" evidence="6">
    <location>
        <begin position="8"/>
        <end position="247"/>
    </location>
</feature>
<dbReference type="Gene3D" id="3.30.420.40">
    <property type="match status" value="2"/>
</dbReference>
<dbReference type="PIRSF" id="PIRSF000538">
    <property type="entry name" value="GlpK"/>
    <property type="match status" value="1"/>
</dbReference>
<organism evidence="8 9">
    <name type="scientific">Nocardiopsis suaedae</name>
    <dbReference type="NCBI Taxonomy" id="3018444"/>
    <lineage>
        <taxon>Bacteria</taxon>
        <taxon>Bacillati</taxon>
        <taxon>Actinomycetota</taxon>
        <taxon>Actinomycetes</taxon>
        <taxon>Streptosporangiales</taxon>
        <taxon>Nocardiopsidaceae</taxon>
        <taxon>Nocardiopsis</taxon>
    </lineage>
</organism>
<evidence type="ECO:0000256" key="2">
    <source>
        <dbReference type="ARBA" id="ARBA00022629"/>
    </source>
</evidence>
<dbReference type="SUPFAM" id="SSF53067">
    <property type="entry name" value="Actin-like ATPase domain"/>
    <property type="match status" value="2"/>
</dbReference>
<comment type="caution">
    <text evidence="8">The sequence shown here is derived from an EMBL/GenBank/DDBJ whole genome shotgun (WGS) entry which is preliminary data.</text>
</comment>
<reference evidence="8" key="1">
    <citation type="submission" date="2023-01" db="EMBL/GenBank/DDBJ databases">
        <title>Draft genome sequence of Nocardiopsis sp. LSu2-4 isolated from halophytes.</title>
        <authorList>
            <person name="Duangmal K."/>
            <person name="Chantavorakit T."/>
        </authorList>
    </citation>
    <scope>NUCLEOTIDE SEQUENCE</scope>
    <source>
        <strain evidence="8">LSu2-4</strain>
    </source>
</reference>
<evidence type="ECO:0000313" key="9">
    <source>
        <dbReference type="Proteomes" id="UP001165685"/>
    </source>
</evidence>
<evidence type="ECO:0000259" key="7">
    <source>
        <dbReference type="Pfam" id="PF02782"/>
    </source>
</evidence>
<keyword evidence="4 8" id="KW-0418">Kinase</keyword>
<name>A0ABT4TQG1_9ACTN</name>
<accession>A0ABT4TQG1</accession>
<evidence type="ECO:0000256" key="5">
    <source>
        <dbReference type="SAM" id="MobiDB-lite"/>
    </source>
</evidence>
<protein>
    <submittedName>
        <fullName evidence="8">FGGY family carbohydrate kinase</fullName>
    </submittedName>
</protein>
<dbReference type="Pfam" id="PF00370">
    <property type="entry name" value="FGGY_N"/>
    <property type="match status" value="1"/>
</dbReference>
<dbReference type="RefSeq" id="WP_270679560.1">
    <property type="nucleotide sequence ID" value="NZ_JAQFWP010000043.1"/>
</dbReference>
<evidence type="ECO:0000256" key="1">
    <source>
        <dbReference type="ARBA" id="ARBA00009156"/>
    </source>
</evidence>
<proteinExistence type="inferred from homology"/>
<sequence length="492" mass="50354">MAEPSAPLWVGIDVGTQGVRAVAAHGDGTVAGQGAAPLRGTRRDGRHEQDPEHWWEAVGAACRTAVEQAGHGHPVGGVAVCATSGTVLAADDGLRPLGPALMYDDGRAADEAEPLIAAAGGEAWRRVGARPQPSWAFPRLALLGRRALRPGRGDLLLHQADFLTGRLNGAPTAADTSHALKSGADPLAAAWPDPVVEAMGVPPAALPALTAPGRPIGSVCARAAAHTGLPQGTPIVAGMTDGCAAQLASGALEPGRWNSVLGTTLVLKGASEHRIADGASGVYSHRSPDGRWWPGGASSTGAGVLASAFPGVDPAVMDAAADLEHPASAVVYPLVGQGERFPFAAPQARGFTLGEPKDEADRYAATLQGVAFVERLCFERLGALGAEVGGPVRVTGGAVASARWTQLRADVLGRPLEVPENAAPAFGMALLAACGDTPPERVAARMVRIRATVEPRPEVGERLEGAYARLVDALAERGWSAAPQGAAERGRR</sequence>
<feature type="domain" description="Carbohydrate kinase FGGY C-terminal" evidence="7">
    <location>
        <begin position="318"/>
        <end position="433"/>
    </location>
</feature>
<dbReference type="PANTHER" id="PTHR43095">
    <property type="entry name" value="SUGAR KINASE"/>
    <property type="match status" value="1"/>
</dbReference>
<comment type="similarity">
    <text evidence="1">Belongs to the FGGY kinase family.</text>
</comment>
<feature type="region of interest" description="Disordered" evidence="5">
    <location>
        <begin position="30"/>
        <end position="49"/>
    </location>
</feature>
<evidence type="ECO:0000256" key="4">
    <source>
        <dbReference type="ARBA" id="ARBA00022777"/>
    </source>
</evidence>
<evidence type="ECO:0000259" key="6">
    <source>
        <dbReference type="Pfam" id="PF00370"/>
    </source>
</evidence>
<keyword evidence="9" id="KW-1185">Reference proteome</keyword>
<keyword evidence="2" id="KW-0119">Carbohydrate metabolism</keyword>
<dbReference type="PANTHER" id="PTHR43095:SF5">
    <property type="entry name" value="XYLULOSE KINASE"/>
    <property type="match status" value="1"/>
</dbReference>
<dbReference type="InterPro" id="IPR043129">
    <property type="entry name" value="ATPase_NBD"/>
</dbReference>
<dbReference type="CDD" id="cd07783">
    <property type="entry name" value="ASKHA_NBD_FGGY_SePSK_AtXK1-like"/>
    <property type="match status" value="1"/>
</dbReference>
<dbReference type="InterPro" id="IPR018484">
    <property type="entry name" value="FGGY_N"/>
</dbReference>
<dbReference type="EMBL" id="JAQFWP010000043">
    <property type="protein sequence ID" value="MDA2806928.1"/>
    <property type="molecule type" value="Genomic_DNA"/>
</dbReference>
<dbReference type="InterPro" id="IPR018485">
    <property type="entry name" value="FGGY_C"/>
</dbReference>
<keyword evidence="2" id="KW-0859">Xylose metabolism</keyword>
<evidence type="ECO:0000256" key="3">
    <source>
        <dbReference type="ARBA" id="ARBA00022679"/>
    </source>
</evidence>
<keyword evidence="3" id="KW-0808">Transferase</keyword>
<dbReference type="Pfam" id="PF02782">
    <property type="entry name" value="FGGY_C"/>
    <property type="match status" value="1"/>
</dbReference>
<evidence type="ECO:0000313" key="8">
    <source>
        <dbReference type="EMBL" id="MDA2806928.1"/>
    </source>
</evidence>
<dbReference type="Proteomes" id="UP001165685">
    <property type="component" value="Unassembled WGS sequence"/>
</dbReference>
<dbReference type="InterPro" id="IPR050406">
    <property type="entry name" value="FGGY_Carb_Kinase"/>
</dbReference>
<dbReference type="GO" id="GO:0016301">
    <property type="term" value="F:kinase activity"/>
    <property type="evidence" value="ECO:0007669"/>
    <property type="project" value="UniProtKB-KW"/>
</dbReference>